<organism evidence="1 2">
    <name type="scientific">Nocardia callitridis</name>
    <dbReference type="NCBI Taxonomy" id="648753"/>
    <lineage>
        <taxon>Bacteria</taxon>
        <taxon>Bacillati</taxon>
        <taxon>Actinomycetota</taxon>
        <taxon>Actinomycetes</taxon>
        <taxon>Mycobacteriales</taxon>
        <taxon>Nocardiaceae</taxon>
        <taxon>Nocardia</taxon>
    </lineage>
</organism>
<dbReference type="EMBL" id="BAABJM010000002">
    <property type="protein sequence ID" value="GAA5056746.1"/>
    <property type="molecule type" value="Genomic_DNA"/>
</dbReference>
<evidence type="ECO:0008006" key="3">
    <source>
        <dbReference type="Google" id="ProtNLM"/>
    </source>
</evidence>
<evidence type="ECO:0000313" key="2">
    <source>
        <dbReference type="Proteomes" id="UP001500603"/>
    </source>
</evidence>
<reference evidence="2" key="1">
    <citation type="journal article" date="2019" name="Int. J. Syst. Evol. Microbiol.">
        <title>The Global Catalogue of Microorganisms (GCM) 10K type strain sequencing project: providing services to taxonomists for standard genome sequencing and annotation.</title>
        <authorList>
            <consortium name="The Broad Institute Genomics Platform"/>
            <consortium name="The Broad Institute Genome Sequencing Center for Infectious Disease"/>
            <person name="Wu L."/>
            <person name="Ma J."/>
        </authorList>
    </citation>
    <scope>NUCLEOTIDE SEQUENCE [LARGE SCALE GENOMIC DNA]</scope>
    <source>
        <strain evidence="2">JCM 18298</strain>
    </source>
</reference>
<accession>A0ABP9KGH2</accession>
<protein>
    <recommendedName>
        <fullName evidence="3">DUF4254 domain-containing protein</fullName>
    </recommendedName>
</protein>
<evidence type="ECO:0000313" key="1">
    <source>
        <dbReference type="EMBL" id="GAA5056746.1"/>
    </source>
</evidence>
<gene>
    <name evidence="1" type="ORF">GCM10023318_34530</name>
</gene>
<name>A0ABP9KGH2_9NOCA</name>
<dbReference type="Proteomes" id="UP001500603">
    <property type="component" value="Unassembled WGS sequence"/>
</dbReference>
<proteinExistence type="predicted"/>
<comment type="caution">
    <text evidence="1">The sequence shown here is derived from an EMBL/GenBank/DDBJ whole genome shotgun (WGS) entry which is preliminary data.</text>
</comment>
<sequence>MVTRLPDKATILAACRGFPFDGTHPMLIAAVELARVHETRENAPACEIHDLDWQRMRLIQRIDLFVSVAAPAPSPTARLHTHTMGQVIDQIAQLVVSAYIALAAAPETLYVDSSARLAESGEAYGDLVEELSLGIRQLPGTISML</sequence>
<keyword evidence="2" id="KW-1185">Reference proteome</keyword>
<dbReference type="RefSeq" id="WP_345496406.1">
    <property type="nucleotide sequence ID" value="NZ_BAABJM010000002.1"/>
</dbReference>